<feature type="compositionally biased region" description="Polar residues" evidence="1">
    <location>
        <begin position="116"/>
        <end position="126"/>
    </location>
</feature>
<name>A0A0B2UPJ3_TOXCA</name>
<protein>
    <submittedName>
        <fullName evidence="2">Uncharacterized protein</fullName>
    </submittedName>
</protein>
<accession>A0A0B2UPJ3</accession>
<feature type="compositionally biased region" description="Basic and acidic residues" evidence="1">
    <location>
        <begin position="70"/>
        <end position="80"/>
    </location>
</feature>
<organism evidence="2 3">
    <name type="scientific">Toxocara canis</name>
    <name type="common">Canine roundworm</name>
    <dbReference type="NCBI Taxonomy" id="6265"/>
    <lineage>
        <taxon>Eukaryota</taxon>
        <taxon>Metazoa</taxon>
        <taxon>Ecdysozoa</taxon>
        <taxon>Nematoda</taxon>
        <taxon>Chromadorea</taxon>
        <taxon>Rhabditida</taxon>
        <taxon>Spirurina</taxon>
        <taxon>Ascaridomorpha</taxon>
        <taxon>Ascaridoidea</taxon>
        <taxon>Toxocaridae</taxon>
        <taxon>Toxocara</taxon>
    </lineage>
</organism>
<sequence length="126" mass="14046">MTDGDLFDQRQTTIPAVTTINTTTMADHDKLLTFEQSHTDVGPELNLVEDVVEQRRTLSKSSPSAPPPPSKREAFEEKRTSPKRKCRGVRSFLKGKGREGSRDDKLSPDSPYKGMKSSNITDGAFY</sequence>
<feature type="region of interest" description="Disordered" evidence="1">
    <location>
        <begin position="54"/>
        <end position="126"/>
    </location>
</feature>
<keyword evidence="3" id="KW-1185">Reference proteome</keyword>
<evidence type="ECO:0000313" key="2">
    <source>
        <dbReference type="EMBL" id="KHN72911.1"/>
    </source>
</evidence>
<evidence type="ECO:0000256" key="1">
    <source>
        <dbReference type="SAM" id="MobiDB-lite"/>
    </source>
</evidence>
<dbReference type="EMBL" id="JPKZ01003185">
    <property type="protein sequence ID" value="KHN72911.1"/>
    <property type="molecule type" value="Genomic_DNA"/>
</dbReference>
<proteinExistence type="predicted"/>
<dbReference type="AlphaFoldDB" id="A0A0B2UPJ3"/>
<reference evidence="2 3" key="1">
    <citation type="submission" date="2014-11" db="EMBL/GenBank/DDBJ databases">
        <title>Genetic blueprint of the zoonotic pathogen Toxocara canis.</title>
        <authorList>
            <person name="Zhu X.-Q."/>
            <person name="Korhonen P.K."/>
            <person name="Cai H."/>
            <person name="Young N.D."/>
            <person name="Nejsum P."/>
            <person name="von Samson-Himmelstjerna G."/>
            <person name="Boag P.R."/>
            <person name="Tan P."/>
            <person name="Li Q."/>
            <person name="Min J."/>
            <person name="Yang Y."/>
            <person name="Wang X."/>
            <person name="Fang X."/>
            <person name="Hall R.S."/>
            <person name="Hofmann A."/>
            <person name="Sternberg P.W."/>
            <person name="Jex A.R."/>
            <person name="Gasser R.B."/>
        </authorList>
    </citation>
    <scope>NUCLEOTIDE SEQUENCE [LARGE SCALE GENOMIC DNA]</scope>
    <source>
        <strain evidence="2">PN_DK_2014</strain>
    </source>
</reference>
<evidence type="ECO:0000313" key="3">
    <source>
        <dbReference type="Proteomes" id="UP000031036"/>
    </source>
</evidence>
<gene>
    <name evidence="2" type="ORF">Tcan_07750</name>
</gene>
<dbReference type="Proteomes" id="UP000031036">
    <property type="component" value="Unassembled WGS sequence"/>
</dbReference>
<comment type="caution">
    <text evidence="2">The sequence shown here is derived from an EMBL/GenBank/DDBJ whole genome shotgun (WGS) entry which is preliminary data.</text>
</comment>
<feature type="compositionally biased region" description="Basic and acidic residues" evidence="1">
    <location>
        <begin position="96"/>
        <end position="107"/>
    </location>
</feature>